<dbReference type="GO" id="GO:0016301">
    <property type="term" value="F:kinase activity"/>
    <property type="evidence" value="ECO:0007669"/>
    <property type="project" value="UniProtKB-KW"/>
</dbReference>
<dbReference type="KEGG" id="slia:HA039_33160"/>
<keyword evidence="10" id="KW-0904">Protein phosphatase</keyword>
<evidence type="ECO:0000256" key="11">
    <source>
        <dbReference type="ARBA" id="ARBA00023211"/>
    </source>
</evidence>
<dbReference type="InterPro" id="IPR052016">
    <property type="entry name" value="Bact_Sigma-Reg"/>
</dbReference>
<evidence type="ECO:0000256" key="13">
    <source>
        <dbReference type="ARBA" id="ARBA00056274"/>
    </source>
</evidence>
<keyword evidence="7" id="KW-0378">Hydrolase</keyword>
<evidence type="ECO:0000256" key="1">
    <source>
        <dbReference type="ARBA" id="ARBA00013081"/>
    </source>
</evidence>
<dbReference type="Pfam" id="PF07228">
    <property type="entry name" value="SpoIIE"/>
    <property type="match status" value="1"/>
</dbReference>
<evidence type="ECO:0000256" key="8">
    <source>
        <dbReference type="ARBA" id="ARBA00022840"/>
    </source>
</evidence>
<evidence type="ECO:0000313" key="18">
    <source>
        <dbReference type="EMBL" id="QIQ06519.1"/>
    </source>
</evidence>
<dbReference type="GO" id="GO:0005524">
    <property type="term" value="F:ATP binding"/>
    <property type="evidence" value="ECO:0007669"/>
    <property type="project" value="UniProtKB-KW"/>
</dbReference>
<feature type="domain" description="GAF" evidence="16">
    <location>
        <begin position="307"/>
        <end position="452"/>
    </location>
</feature>
<dbReference type="InterPro" id="IPR003018">
    <property type="entry name" value="GAF"/>
</dbReference>
<dbReference type="Gene3D" id="3.30.450.40">
    <property type="match status" value="1"/>
</dbReference>
<dbReference type="FunFam" id="3.60.40.10:FF:000005">
    <property type="entry name" value="Serine/threonine protein phosphatase"/>
    <property type="match status" value="1"/>
</dbReference>
<evidence type="ECO:0000259" key="17">
    <source>
        <dbReference type="SMART" id="SM00331"/>
    </source>
</evidence>
<evidence type="ECO:0000256" key="7">
    <source>
        <dbReference type="ARBA" id="ARBA00022801"/>
    </source>
</evidence>
<keyword evidence="19" id="KW-1185">Reference proteome</keyword>
<evidence type="ECO:0000313" key="19">
    <source>
        <dbReference type="Proteomes" id="UP000501179"/>
    </source>
</evidence>
<keyword evidence="11" id="KW-0464">Manganese</keyword>
<dbReference type="Gene3D" id="3.30.565.10">
    <property type="entry name" value="Histidine kinase-like ATPase, C-terminal domain"/>
    <property type="match status" value="1"/>
</dbReference>
<dbReference type="InterPro" id="IPR013656">
    <property type="entry name" value="PAS_4"/>
</dbReference>
<evidence type="ECO:0000256" key="6">
    <source>
        <dbReference type="ARBA" id="ARBA00022777"/>
    </source>
</evidence>
<dbReference type="InterPro" id="IPR003594">
    <property type="entry name" value="HATPase_dom"/>
</dbReference>
<dbReference type="PANTHER" id="PTHR43156:SF2">
    <property type="entry name" value="STAGE II SPORULATION PROTEIN E"/>
    <property type="match status" value="1"/>
</dbReference>
<protein>
    <recommendedName>
        <fullName evidence="1">protein-serine/threonine phosphatase</fullName>
        <ecNumber evidence="1">3.1.3.16</ecNumber>
    </recommendedName>
    <alternativeName>
        <fullName evidence="15">Protein-serine/threonine phosphatase</fullName>
    </alternativeName>
    <alternativeName>
        <fullName evidence="14">Serine/threonine-protein kinase</fullName>
    </alternativeName>
</protein>
<evidence type="ECO:0000256" key="4">
    <source>
        <dbReference type="ARBA" id="ARBA00022723"/>
    </source>
</evidence>
<comment type="catalytic activity">
    <reaction evidence="12">
        <text>O-phospho-L-seryl-[protein] + H2O = L-seryl-[protein] + phosphate</text>
        <dbReference type="Rhea" id="RHEA:20629"/>
        <dbReference type="Rhea" id="RHEA-COMP:9863"/>
        <dbReference type="Rhea" id="RHEA-COMP:11604"/>
        <dbReference type="ChEBI" id="CHEBI:15377"/>
        <dbReference type="ChEBI" id="CHEBI:29999"/>
        <dbReference type="ChEBI" id="CHEBI:43474"/>
        <dbReference type="ChEBI" id="CHEBI:83421"/>
        <dbReference type="EC" id="3.1.3.16"/>
    </reaction>
</comment>
<dbReference type="Pfam" id="PF01590">
    <property type="entry name" value="GAF"/>
    <property type="match status" value="1"/>
</dbReference>
<dbReference type="Gene3D" id="3.60.40.10">
    <property type="entry name" value="PPM-type phosphatase domain"/>
    <property type="match status" value="1"/>
</dbReference>
<keyword evidence="4" id="KW-0479">Metal-binding</keyword>
<keyword evidence="8" id="KW-0067">ATP-binding</keyword>
<dbReference type="GO" id="GO:0004722">
    <property type="term" value="F:protein serine/threonine phosphatase activity"/>
    <property type="evidence" value="ECO:0007669"/>
    <property type="project" value="UniProtKB-EC"/>
</dbReference>
<dbReference type="SUPFAM" id="SSF55785">
    <property type="entry name" value="PYP-like sensor domain (PAS domain)"/>
    <property type="match status" value="2"/>
</dbReference>
<keyword evidence="6" id="KW-0418">Kinase</keyword>
<dbReference type="AlphaFoldDB" id="A0A6G9H8D9"/>
<dbReference type="SMART" id="SM00065">
    <property type="entry name" value="GAF"/>
    <property type="match status" value="1"/>
</dbReference>
<dbReference type="Pfam" id="PF13581">
    <property type="entry name" value="HATPase_c_2"/>
    <property type="match status" value="1"/>
</dbReference>
<proteinExistence type="predicted"/>
<feature type="domain" description="PPM-type phosphatase" evidence="17">
    <location>
        <begin position="473"/>
        <end position="709"/>
    </location>
</feature>
<dbReference type="RefSeq" id="WP_167035705.1">
    <property type="nucleotide sequence ID" value="NZ_CP050177.1"/>
</dbReference>
<dbReference type="Pfam" id="PF08448">
    <property type="entry name" value="PAS_4"/>
    <property type="match status" value="2"/>
</dbReference>
<dbReference type="InterPro" id="IPR036890">
    <property type="entry name" value="HATPase_C_sf"/>
</dbReference>
<name>A0A6G9H8D9_9ACTN</name>
<evidence type="ECO:0000256" key="3">
    <source>
        <dbReference type="ARBA" id="ARBA00022679"/>
    </source>
</evidence>
<dbReference type="CDD" id="cd00130">
    <property type="entry name" value="PAS"/>
    <property type="match status" value="2"/>
</dbReference>
<evidence type="ECO:0000256" key="2">
    <source>
        <dbReference type="ARBA" id="ARBA00022553"/>
    </source>
</evidence>
<dbReference type="SUPFAM" id="SSF81606">
    <property type="entry name" value="PP2C-like"/>
    <property type="match status" value="1"/>
</dbReference>
<accession>A0A6G9H8D9</accession>
<evidence type="ECO:0000259" key="16">
    <source>
        <dbReference type="SMART" id="SM00065"/>
    </source>
</evidence>
<gene>
    <name evidence="18" type="ORF">HA039_33160</name>
</gene>
<dbReference type="SUPFAM" id="SSF55874">
    <property type="entry name" value="ATPase domain of HSP90 chaperone/DNA topoisomerase II/histidine kinase"/>
    <property type="match status" value="1"/>
</dbReference>
<dbReference type="CDD" id="cd16936">
    <property type="entry name" value="HATPase_RsbW-like"/>
    <property type="match status" value="1"/>
</dbReference>
<evidence type="ECO:0000256" key="9">
    <source>
        <dbReference type="ARBA" id="ARBA00022842"/>
    </source>
</evidence>
<evidence type="ECO:0000256" key="10">
    <source>
        <dbReference type="ARBA" id="ARBA00022912"/>
    </source>
</evidence>
<dbReference type="PANTHER" id="PTHR43156">
    <property type="entry name" value="STAGE II SPORULATION PROTEIN E-RELATED"/>
    <property type="match status" value="1"/>
</dbReference>
<dbReference type="InterPro" id="IPR036457">
    <property type="entry name" value="PPM-type-like_dom_sf"/>
</dbReference>
<dbReference type="SUPFAM" id="SSF55781">
    <property type="entry name" value="GAF domain-like"/>
    <property type="match status" value="1"/>
</dbReference>
<keyword evidence="2" id="KW-0597">Phosphoprotein</keyword>
<evidence type="ECO:0000256" key="5">
    <source>
        <dbReference type="ARBA" id="ARBA00022741"/>
    </source>
</evidence>
<dbReference type="InterPro" id="IPR035965">
    <property type="entry name" value="PAS-like_dom_sf"/>
</dbReference>
<comment type="function">
    <text evidence="13">Primarily acts as an independent SigF regulator that is sensitive to the osmosensory signal, mediating the cross talk of PknD with the SigF regulon. Possesses both phosphatase and kinase activities. The kinase domain functions as a classic anti-sigma factor-like kinase to phosphorylate the anti-anti-sigma factor domain at the canonical regulatory site, and the phosphatase domain antagonizes this activity.</text>
</comment>
<evidence type="ECO:0000256" key="15">
    <source>
        <dbReference type="ARBA" id="ARBA00081350"/>
    </source>
</evidence>
<keyword evidence="9" id="KW-0460">Magnesium</keyword>
<dbReference type="SMART" id="SM00331">
    <property type="entry name" value="PP2C_SIG"/>
    <property type="match status" value="1"/>
</dbReference>
<dbReference type="InterPro" id="IPR000014">
    <property type="entry name" value="PAS"/>
</dbReference>
<organism evidence="18 19">
    <name type="scientific">Streptomyces liangshanensis</name>
    <dbReference type="NCBI Taxonomy" id="2717324"/>
    <lineage>
        <taxon>Bacteria</taxon>
        <taxon>Bacillati</taxon>
        <taxon>Actinomycetota</taxon>
        <taxon>Actinomycetes</taxon>
        <taxon>Kitasatosporales</taxon>
        <taxon>Streptomycetaceae</taxon>
        <taxon>Streptomyces</taxon>
    </lineage>
</organism>
<dbReference type="FunFam" id="3.30.450.40:FF:000035">
    <property type="entry name" value="PAS sensor protein"/>
    <property type="match status" value="1"/>
</dbReference>
<dbReference type="InterPro" id="IPR029016">
    <property type="entry name" value="GAF-like_dom_sf"/>
</dbReference>
<dbReference type="Gene3D" id="3.30.450.20">
    <property type="entry name" value="PAS domain"/>
    <property type="match status" value="2"/>
</dbReference>
<dbReference type="InterPro" id="IPR001932">
    <property type="entry name" value="PPM-type_phosphatase-like_dom"/>
</dbReference>
<reference evidence="18 19" key="1">
    <citation type="submission" date="2020-03" db="EMBL/GenBank/DDBJ databases">
        <title>A novel species.</title>
        <authorList>
            <person name="Gao J."/>
        </authorList>
    </citation>
    <scope>NUCLEOTIDE SEQUENCE [LARGE SCALE GENOMIC DNA]</scope>
    <source>
        <strain evidence="18 19">QMT-12</strain>
    </source>
</reference>
<dbReference type="EMBL" id="CP050177">
    <property type="protein sequence ID" value="QIQ06519.1"/>
    <property type="molecule type" value="Genomic_DNA"/>
</dbReference>
<dbReference type="Proteomes" id="UP000501179">
    <property type="component" value="Chromosome"/>
</dbReference>
<evidence type="ECO:0000256" key="14">
    <source>
        <dbReference type="ARBA" id="ARBA00075117"/>
    </source>
</evidence>
<evidence type="ECO:0000256" key="12">
    <source>
        <dbReference type="ARBA" id="ARBA00047761"/>
    </source>
</evidence>
<dbReference type="EC" id="3.1.3.16" evidence="1"/>
<sequence length="839" mass="87541">MAGFDGVAPDRGPLAGGPAAGPFVAVGVIAADGTVVGWTKAAEGLVGRRAGDVVGRPAGRLLMPSGASPAPGPWAARAAEREPWTGMAEIRHGEGHGVTLLLHVSPMSTGNGGTDWLVSAAELSDALSSPGPAATAEAALLARSPIGLSFWDRALRCVWLNGAAEAQDGVPRRERLGRRVTETHDTGETAAVEAVMERVLDTGVPVVDHASRWIAPGGIPQGVFSCSYFRLDGEDGRPLGVCAMSVDVSGSWARERLAVLGEAGTRIGTTLDVMHTAQELADVAVPLLADYVTVDLADSVPLSSEPLGSEPLGRLAATAQSIPVFRRAGVASIHPALPESLWPVGEAVFVPPSSPFTKALASRTSHFEPELDTSPGTWLDHDPDRARAIAATGMHSLIVVPLQARGTVLGVAVFVRTENLAPFTRDDLLLAEDLGARASLSLDNARRYTQERTAALALQRSLLPRFLSGGSAVEIASRYLPTDVREGVGGDWFDVIPLPGARVALVVGDVVGHGIAAAATMGQLRTAVRTLADMDLPPDELLARLDELIVHLSEGDAGDRDFTTPVMSGTCVYAVYDPVGRCCTVALAGHPPPAIVGPDGQVTFPDLPAGTPIGLGLASFESVELELAPGSVIALYSDGLVESREADIDAGLARLGTALSRTGTSLEDLCDEVVATMTARTAWPAGAALGRAATTAPSEDDVALLLARTRTLDADQVASFDLTRDPAAVADARSRTTDRLTSWGLGHLAETAELVVSELVTNALRYGTGTVRLRLIRHHSLVCEVSDADTSAPRLRRPRGLSESGWGLLLVSSLADRWGSRLTADGKIVWAELELPPGS</sequence>
<dbReference type="GO" id="GO:0046872">
    <property type="term" value="F:metal ion binding"/>
    <property type="evidence" value="ECO:0007669"/>
    <property type="project" value="UniProtKB-KW"/>
</dbReference>
<keyword evidence="5" id="KW-0547">Nucleotide-binding</keyword>
<dbReference type="FunFam" id="3.30.565.10:FF:000028">
    <property type="entry name" value="PAS sensor protein"/>
    <property type="match status" value="1"/>
</dbReference>
<keyword evidence="3" id="KW-0808">Transferase</keyword>